<dbReference type="OrthoDB" id="4068927at2"/>
<dbReference type="EMBL" id="MVFC01000034">
    <property type="protein sequence ID" value="OON72949.1"/>
    <property type="molecule type" value="Genomic_DNA"/>
</dbReference>
<dbReference type="Proteomes" id="UP000190539">
    <property type="component" value="Unassembled WGS sequence"/>
</dbReference>
<evidence type="ECO:0008006" key="3">
    <source>
        <dbReference type="Google" id="ProtNLM"/>
    </source>
</evidence>
<dbReference type="STRING" id="83656.B1H18_28520"/>
<comment type="caution">
    <text evidence="1">The sequence shown here is derived from an EMBL/GenBank/DDBJ whole genome shotgun (WGS) entry which is preliminary data.</text>
</comment>
<sequence>MYPKREIFPRSPLVYVTAEVALSYEPTINRVEVRDLFAEAIRSHLPVLSQGFAVSPPSSDSSDDEPPQTLPTLRAFNTRRTSSARLKATSLTFETVTYQGFEAFSDCVAVSLNALAECVPQALVERAGVRYVNELRLPQQGGEDVPSWDKWVAPELLAGTHLLAGGHPAGSMGTALYHLGEDDWVALRWGDVDGLSIVDRDVPLHRQEVPRGRFFALDIDSFWEPPEPVRLNPGDLMNCYSRLRPPAGELFQASITENAREYFRGEKS</sequence>
<dbReference type="InterPro" id="IPR026349">
    <property type="entry name" value="CHP04255"/>
</dbReference>
<name>A0A1V4A2Q6_9ACTN</name>
<organism evidence="1 2">
    <name type="scientific">Streptomyces tsukubensis</name>
    <dbReference type="NCBI Taxonomy" id="83656"/>
    <lineage>
        <taxon>Bacteria</taxon>
        <taxon>Bacillati</taxon>
        <taxon>Actinomycetota</taxon>
        <taxon>Actinomycetes</taxon>
        <taxon>Kitasatosporales</taxon>
        <taxon>Streptomycetaceae</taxon>
        <taxon>Streptomyces</taxon>
    </lineage>
</organism>
<evidence type="ECO:0000313" key="1">
    <source>
        <dbReference type="EMBL" id="OON72949.1"/>
    </source>
</evidence>
<proteinExistence type="predicted"/>
<dbReference type="NCBIfam" id="TIGR04255">
    <property type="entry name" value="sporadTIGR04255"/>
    <property type="match status" value="1"/>
</dbReference>
<accession>A0A1V4A2Q6</accession>
<dbReference type="RefSeq" id="WP_077972866.1">
    <property type="nucleotide sequence ID" value="NZ_CP045178.1"/>
</dbReference>
<evidence type="ECO:0000313" key="2">
    <source>
        <dbReference type="Proteomes" id="UP000190539"/>
    </source>
</evidence>
<reference evidence="1 2" key="1">
    <citation type="submission" date="2017-02" db="EMBL/GenBank/DDBJ databases">
        <title>Draft Genome Sequence of Streptomyces tsukubaensis F601, a Producer of the immunosuppressant tacrolimus FK506.</title>
        <authorList>
            <person name="Zong G."/>
            <person name="Zhong C."/>
            <person name="Fu J."/>
            <person name="Qin R."/>
            <person name="Cao G."/>
        </authorList>
    </citation>
    <scope>NUCLEOTIDE SEQUENCE [LARGE SCALE GENOMIC DNA]</scope>
    <source>
        <strain evidence="1 2">F601</strain>
    </source>
</reference>
<keyword evidence="2" id="KW-1185">Reference proteome</keyword>
<dbReference type="AlphaFoldDB" id="A0A1V4A2Q6"/>
<protein>
    <recommendedName>
        <fullName evidence="3">TIGR04255 family protein</fullName>
    </recommendedName>
</protein>
<gene>
    <name evidence="1" type="ORF">B1H18_28520</name>
</gene>